<organism evidence="1 2">
    <name type="scientific">Rosa chinensis</name>
    <name type="common">China rose</name>
    <dbReference type="NCBI Taxonomy" id="74649"/>
    <lineage>
        <taxon>Eukaryota</taxon>
        <taxon>Viridiplantae</taxon>
        <taxon>Streptophyta</taxon>
        <taxon>Embryophyta</taxon>
        <taxon>Tracheophyta</taxon>
        <taxon>Spermatophyta</taxon>
        <taxon>Magnoliopsida</taxon>
        <taxon>eudicotyledons</taxon>
        <taxon>Gunneridae</taxon>
        <taxon>Pentapetalae</taxon>
        <taxon>rosids</taxon>
        <taxon>fabids</taxon>
        <taxon>Rosales</taxon>
        <taxon>Rosaceae</taxon>
        <taxon>Rosoideae</taxon>
        <taxon>Rosoideae incertae sedis</taxon>
        <taxon>Rosa</taxon>
    </lineage>
</organism>
<evidence type="ECO:0000313" key="1">
    <source>
        <dbReference type="EMBL" id="PRQ29737.1"/>
    </source>
</evidence>
<reference evidence="1 2" key="1">
    <citation type="journal article" date="2018" name="Nat. Genet.">
        <title>The Rosa genome provides new insights in the design of modern roses.</title>
        <authorList>
            <person name="Bendahmane M."/>
        </authorList>
    </citation>
    <scope>NUCLEOTIDE SEQUENCE [LARGE SCALE GENOMIC DNA]</scope>
    <source>
        <strain evidence="2">cv. Old Blush</strain>
    </source>
</reference>
<sequence>MFPTLLNFISTFRGPSTLATFIVVYALFGPTCPGIYDQGRGDVWTELGHPCGIHQKQVMKNGYIATVSLFQS</sequence>
<dbReference type="AlphaFoldDB" id="A0A2P6Q6C7"/>
<evidence type="ECO:0000313" key="2">
    <source>
        <dbReference type="Proteomes" id="UP000238479"/>
    </source>
</evidence>
<dbReference type="EMBL" id="PDCK01000043">
    <property type="protein sequence ID" value="PRQ29737.1"/>
    <property type="molecule type" value="Genomic_DNA"/>
</dbReference>
<name>A0A2P6Q6C7_ROSCH</name>
<dbReference type="Gramene" id="PRQ29737">
    <property type="protein sequence ID" value="PRQ29737"/>
    <property type="gene ID" value="RchiOBHm_Chr5g0017051"/>
</dbReference>
<protein>
    <submittedName>
        <fullName evidence="1">Uncharacterized protein</fullName>
    </submittedName>
</protein>
<comment type="caution">
    <text evidence="1">The sequence shown here is derived from an EMBL/GenBank/DDBJ whole genome shotgun (WGS) entry which is preliminary data.</text>
</comment>
<gene>
    <name evidence="1" type="ORF">RchiOBHm_Chr5g0017051</name>
</gene>
<proteinExistence type="predicted"/>
<dbReference type="Proteomes" id="UP000238479">
    <property type="component" value="Chromosome 5"/>
</dbReference>
<keyword evidence="2" id="KW-1185">Reference proteome</keyword>
<accession>A0A2P6Q6C7</accession>